<keyword evidence="7" id="KW-1185">Reference proteome</keyword>
<feature type="domain" description="Bacterial phospholipase C C-terminal" evidence="5">
    <location>
        <begin position="642"/>
        <end position="748"/>
    </location>
</feature>
<dbReference type="EC" id="3.1.4.3" evidence="2"/>
<dbReference type="GO" id="GO:0034480">
    <property type="term" value="F:phosphatidylcholine phospholipase C activity"/>
    <property type="evidence" value="ECO:0007669"/>
    <property type="project" value="UniProtKB-EC"/>
</dbReference>
<evidence type="ECO:0000313" key="6">
    <source>
        <dbReference type="EMBL" id="OQP54552.1"/>
    </source>
</evidence>
<keyword evidence="4" id="KW-0732">Signal</keyword>
<dbReference type="Pfam" id="PF05506">
    <property type="entry name" value="PLipase_C_C"/>
    <property type="match status" value="2"/>
</dbReference>
<dbReference type="Proteomes" id="UP000192610">
    <property type="component" value="Unassembled WGS sequence"/>
</dbReference>
<dbReference type="GO" id="GO:0016042">
    <property type="term" value="P:lipid catabolic process"/>
    <property type="evidence" value="ECO:0007669"/>
    <property type="project" value="InterPro"/>
</dbReference>
<accession>A0A1V9F8F9</accession>
<feature type="domain" description="Bacterial phospholipase C C-terminal" evidence="5">
    <location>
        <begin position="755"/>
        <end position="847"/>
    </location>
</feature>
<evidence type="ECO:0000259" key="5">
    <source>
        <dbReference type="Pfam" id="PF05506"/>
    </source>
</evidence>
<comment type="caution">
    <text evidence="6">The sequence shown here is derived from an EMBL/GenBank/DDBJ whole genome shotgun (WGS) entry which is preliminary data.</text>
</comment>
<dbReference type="Pfam" id="PF04185">
    <property type="entry name" value="Phosphoesterase"/>
    <property type="match status" value="2"/>
</dbReference>
<name>A0A1V9F8F9_9BACT</name>
<dbReference type="InterPro" id="IPR006311">
    <property type="entry name" value="TAT_signal"/>
</dbReference>
<dbReference type="InterPro" id="IPR019546">
    <property type="entry name" value="TAT_signal_bac_arc"/>
</dbReference>
<dbReference type="STRING" id="354355.SAMN05660816_01819"/>
<dbReference type="SUPFAM" id="SSF53649">
    <property type="entry name" value="Alkaline phosphatase-like"/>
    <property type="match status" value="1"/>
</dbReference>
<dbReference type="OrthoDB" id="980947at2"/>
<dbReference type="PROSITE" id="PS51318">
    <property type="entry name" value="TAT"/>
    <property type="match status" value="1"/>
</dbReference>
<dbReference type="PANTHER" id="PTHR31956">
    <property type="entry name" value="NON-SPECIFIC PHOSPHOLIPASE C4-RELATED"/>
    <property type="match status" value="1"/>
</dbReference>
<feature type="chain" id="PRO_5010747148" description="phospholipase C" evidence="4">
    <location>
        <begin position="22"/>
        <end position="865"/>
    </location>
</feature>
<comment type="similarity">
    <text evidence="1">Belongs to the bacterial phospholipase C family.</text>
</comment>
<evidence type="ECO:0000313" key="7">
    <source>
        <dbReference type="Proteomes" id="UP000192610"/>
    </source>
</evidence>
<reference evidence="7" key="1">
    <citation type="submission" date="2016-04" db="EMBL/GenBank/DDBJ databases">
        <authorList>
            <person name="Chen L."/>
            <person name="Zhuang W."/>
            <person name="Wang G."/>
        </authorList>
    </citation>
    <scope>NUCLEOTIDE SEQUENCE [LARGE SCALE GENOMIC DNA]</scope>
    <source>
        <strain evidence="7">17621</strain>
    </source>
</reference>
<dbReference type="AlphaFoldDB" id="A0A1V9F8F9"/>
<evidence type="ECO:0000256" key="3">
    <source>
        <dbReference type="ARBA" id="ARBA00022801"/>
    </source>
</evidence>
<dbReference type="Gene3D" id="3.40.720.10">
    <property type="entry name" value="Alkaline Phosphatase, subunit A"/>
    <property type="match status" value="2"/>
</dbReference>
<evidence type="ECO:0000256" key="4">
    <source>
        <dbReference type="SAM" id="SignalP"/>
    </source>
</evidence>
<dbReference type="EMBL" id="LVXG01000003">
    <property type="protein sequence ID" value="OQP54552.1"/>
    <property type="molecule type" value="Genomic_DNA"/>
</dbReference>
<proteinExistence type="inferred from homology"/>
<dbReference type="NCBIfam" id="TIGR03396">
    <property type="entry name" value="PC_PLC"/>
    <property type="match status" value="1"/>
</dbReference>
<dbReference type="PANTHER" id="PTHR31956:SF1">
    <property type="entry name" value="NON-SPECIFIC PHOSPHOLIPASE C1"/>
    <property type="match status" value="1"/>
</dbReference>
<feature type="signal peptide" evidence="4">
    <location>
        <begin position="1"/>
        <end position="21"/>
    </location>
</feature>
<gene>
    <name evidence="6" type="ORF">A4H97_21525</name>
</gene>
<dbReference type="RefSeq" id="WP_081197382.1">
    <property type="nucleotide sequence ID" value="NZ_FOCZ01000003.1"/>
</dbReference>
<dbReference type="InterPro" id="IPR008475">
    <property type="entry name" value="PLipase_C_C"/>
</dbReference>
<evidence type="ECO:0000256" key="2">
    <source>
        <dbReference type="ARBA" id="ARBA00012018"/>
    </source>
</evidence>
<organism evidence="6 7">
    <name type="scientific">Niastella yeongjuensis</name>
    <dbReference type="NCBI Taxonomy" id="354355"/>
    <lineage>
        <taxon>Bacteria</taxon>
        <taxon>Pseudomonadati</taxon>
        <taxon>Bacteroidota</taxon>
        <taxon>Chitinophagia</taxon>
        <taxon>Chitinophagales</taxon>
        <taxon>Chitinophagaceae</taxon>
        <taxon>Niastella</taxon>
    </lineage>
</organism>
<keyword evidence="3" id="KW-0378">Hydrolase</keyword>
<protein>
    <recommendedName>
        <fullName evidence="2">phospholipase C</fullName>
        <ecNumber evidence="2">3.1.4.3</ecNumber>
    </recommendedName>
</protein>
<dbReference type="InterPro" id="IPR017767">
    <property type="entry name" value="PC-PLC"/>
</dbReference>
<dbReference type="InterPro" id="IPR017850">
    <property type="entry name" value="Alkaline_phosphatase_core_sf"/>
</dbReference>
<dbReference type="InterPro" id="IPR007312">
    <property type="entry name" value="Phosphoesterase"/>
</dbReference>
<sequence length="865" mass="98076">MDTRRNFIKKAALLSGSAAFANILPPSIQKAFAIDPEAGSTWQDAEHVVILMQENRSFDHTFGMLKGVRGFNDPRAITLPNKNKVWLQTDELKKTYAPFRYNLKDTKITWMSSLPHRWEDQVDARNQGKHDRWLEVKKSGNPEYKQMPLAMGYYTREDVPFYYAMADAFTVCDQHFCSSLTGTTPNRLYFWTGTVREKQHISAKANVRNGDVDYGRWASWKTFPERLEEHDISWRIYQNELSISVGLDSEANEWLANFTDNPLEWFVQYNVRFTPGYHPFLLRHQGRVTKELDGLLEKQQHFSGTPEEKEQLEKNIAFRKDMLQKIADELPKWSKEEFEKLSPREKSLHAKALTTNINDPFYHDLAPYKYMDNGVEREINIPKGDVLHQFRADVTNGTLPQVSWLVAPARFSDHPGGPWYGVWYMSEVIDILTQNPAVWKKTIFILTYDENDGYFDHVPPFAAPDPRMPGSGKTSAGIDGSVEQVTKEQEEARAKMYPGPGLGREGRTGSIGLGFRVPMIVASPWSRGGAVCSEVFDHTSVLQFLEKFVSHKSGHAIKEENISAWRRTVCGDLTSVFKPYNGEVTPTPEPVKKNDHIELITNAKYKVEIPSFKALSTAEIDQINTNPHTSPFMPQQEKGIRPARPLPYQLYGEGKLSDDKRQITLSFTAGKDVFGNKAAGAPFLVYATGTWKDMPGLQPVARTMRTWNYAVSPGDTLTDSWSIADFDNGIYKLEVYGPNGFYRVLAGNAHDAPLELACEYQRTRMQAKQLTGNIQLKIRNTDPANKITITLTDNAYGATPKKQALGKAGITGDRETIIIDLSKSFGWYDFTIRVAGHEVFERRYAGHVETGRESFSDPLMGQVSL</sequence>
<evidence type="ECO:0000256" key="1">
    <source>
        <dbReference type="ARBA" id="ARBA00009717"/>
    </source>
</evidence>
<dbReference type="NCBIfam" id="TIGR01409">
    <property type="entry name" value="TAT_signal_seq"/>
    <property type="match status" value="1"/>
</dbReference>